<sequence>MKVDAHITATGLSAVSEFARDREKSGYDGLWSTETAHDPFLPLLPVAEHTSRIEVGTAIAVAFARNPMSMAYTAHDLQTYTRGRFLLGLGSQVKPHIERRFAMPWSRPARRMREYVQAMRAIWAAWDTGERLNFRGDFYSHTLMTPFFSPEPSPWGPPQVRLAAVGDQMTEVAGEVCDGLLPHPFTTERYLRERTLPTLRRGLERSGRAPADITISLSGLVVSGRTEEEMAAATRAAREQIAFYGSTPSYLPVLELHGWGELGTELNRLSRSGDEDRWHRMGDLVDDQVLHTFAVVAEPDRIGPAVLARFGDMIDRFSFYAPYEHDPSLWQPAVEALRNGS</sequence>
<dbReference type="PANTHER" id="PTHR43244">
    <property type="match status" value="1"/>
</dbReference>
<dbReference type="InterPro" id="IPR011251">
    <property type="entry name" value="Luciferase-like_dom"/>
</dbReference>
<dbReference type="InterPro" id="IPR036661">
    <property type="entry name" value="Luciferase-like_sf"/>
</dbReference>
<accession>A0A848DRQ4</accession>
<proteinExistence type="predicted"/>
<feature type="domain" description="Luciferase-like" evidence="1">
    <location>
        <begin position="4"/>
        <end position="307"/>
    </location>
</feature>
<evidence type="ECO:0000313" key="3">
    <source>
        <dbReference type="Proteomes" id="UP000586918"/>
    </source>
</evidence>
<protein>
    <submittedName>
        <fullName evidence="2">LLM class F420-dependent oxidoreductase</fullName>
    </submittedName>
</protein>
<evidence type="ECO:0000313" key="2">
    <source>
        <dbReference type="EMBL" id="NMH95061.1"/>
    </source>
</evidence>
<dbReference type="NCBIfam" id="TIGR03617">
    <property type="entry name" value="F420_MSMEG_2256"/>
    <property type="match status" value="1"/>
</dbReference>
<keyword evidence="3" id="KW-1185">Reference proteome</keyword>
<comment type="caution">
    <text evidence="2">The sequence shown here is derived from an EMBL/GenBank/DDBJ whole genome shotgun (WGS) entry which is preliminary data.</text>
</comment>
<dbReference type="RefSeq" id="WP_169415730.1">
    <property type="nucleotide sequence ID" value="NZ_JAAXKZ010000152.1"/>
</dbReference>
<dbReference type="CDD" id="cd01097">
    <property type="entry name" value="Tetrahydromethanopterin_reductase"/>
    <property type="match status" value="1"/>
</dbReference>
<dbReference type="EMBL" id="JAAXKZ010000152">
    <property type="protein sequence ID" value="NMH95061.1"/>
    <property type="molecule type" value="Genomic_DNA"/>
</dbReference>
<dbReference type="AlphaFoldDB" id="A0A848DRQ4"/>
<evidence type="ECO:0000259" key="1">
    <source>
        <dbReference type="Pfam" id="PF00296"/>
    </source>
</evidence>
<dbReference type="Gene3D" id="3.20.20.30">
    <property type="entry name" value="Luciferase-like domain"/>
    <property type="match status" value="1"/>
</dbReference>
<dbReference type="PANTHER" id="PTHR43244:SF2">
    <property type="entry name" value="CONSERVED HYPOTHETICAL ALANINE AND PROLINE-RICH PROTEIN"/>
    <property type="match status" value="1"/>
</dbReference>
<dbReference type="Proteomes" id="UP000586918">
    <property type="component" value="Unassembled WGS sequence"/>
</dbReference>
<reference evidence="2 3" key="1">
    <citation type="submission" date="2020-04" db="EMBL/GenBank/DDBJ databases">
        <authorList>
            <person name="Klaysubun C."/>
            <person name="Duangmal K."/>
            <person name="Lipun K."/>
        </authorList>
    </citation>
    <scope>NUCLEOTIDE SEQUENCE [LARGE SCALE GENOMIC DNA]</scope>
    <source>
        <strain evidence="2 3">DSM 45300</strain>
    </source>
</reference>
<organism evidence="2 3">
    <name type="scientific">Pseudonocardia bannensis</name>
    <dbReference type="NCBI Taxonomy" id="630973"/>
    <lineage>
        <taxon>Bacteria</taxon>
        <taxon>Bacillati</taxon>
        <taxon>Actinomycetota</taxon>
        <taxon>Actinomycetes</taxon>
        <taxon>Pseudonocardiales</taxon>
        <taxon>Pseudonocardiaceae</taxon>
        <taxon>Pseudonocardia</taxon>
    </lineage>
</organism>
<dbReference type="GO" id="GO:0016705">
    <property type="term" value="F:oxidoreductase activity, acting on paired donors, with incorporation or reduction of molecular oxygen"/>
    <property type="evidence" value="ECO:0007669"/>
    <property type="project" value="InterPro"/>
</dbReference>
<dbReference type="SUPFAM" id="SSF51679">
    <property type="entry name" value="Bacterial luciferase-like"/>
    <property type="match status" value="1"/>
</dbReference>
<gene>
    <name evidence="2" type="ORF">HF519_26545</name>
</gene>
<dbReference type="Pfam" id="PF00296">
    <property type="entry name" value="Bac_luciferase"/>
    <property type="match status" value="1"/>
</dbReference>
<name>A0A848DRQ4_9PSEU</name>
<dbReference type="InterPro" id="IPR050564">
    <property type="entry name" value="F420-G6PD/mer"/>
</dbReference>
<dbReference type="InterPro" id="IPR019919">
    <property type="entry name" value="Lucif-like_OxRdtase_MSMEG_2256"/>
</dbReference>